<reference evidence="2 3" key="1">
    <citation type="submission" date="2021-07" db="EMBL/GenBank/DDBJ databases">
        <title>Genome data of Colletotrichum spaethianum.</title>
        <authorList>
            <person name="Utami Y.D."/>
            <person name="Hiruma K."/>
        </authorList>
    </citation>
    <scope>NUCLEOTIDE SEQUENCE [LARGE SCALE GENOMIC DNA]</scope>
    <source>
        <strain evidence="2 3">MAFF 242679</strain>
    </source>
</reference>
<dbReference type="Proteomes" id="UP001055172">
    <property type="component" value="Unassembled WGS sequence"/>
</dbReference>
<keyword evidence="3" id="KW-1185">Reference proteome</keyword>
<evidence type="ECO:0000256" key="1">
    <source>
        <dbReference type="SAM" id="SignalP"/>
    </source>
</evidence>
<comment type="caution">
    <text evidence="2">The sequence shown here is derived from an EMBL/GenBank/DDBJ whole genome shotgun (WGS) entry which is preliminary data.</text>
</comment>
<proteinExistence type="predicted"/>
<evidence type="ECO:0000313" key="2">
    <source>
        <dbReference type="EMBL" id="GJC85583.1"/>
    </source>
</evidence>
<protein>
    <recommendedName>
        <fullName evidence="4">Ricin B lectin domain-containing protein</fullName>
    </recommendedName>
</protein>
<evidence type="ECO:0008006" key="4">
    <source>
        <dbReference type="Google" id="ProtNLM"/>
    </source>
</evidence>
<accession>A0AA37GSX6</accession>
<dbReference type="EMBL" id="BPPX01000018">
    <property type="protein sequence ID" value="GJC85583.1"/>
    <property type="molecule type" value="Genomic_DNA"/>
</dbReference>
<feature type="chain" id="PRO_5041425256" description="Ricin B lectin domain-containing protein" evidence="1">
    <location>
        <begin position="21"/>
        <end position="833"/>
    </location>
</feature>
<sequence length="833" mass="87744">MAPSKQLVCLALALCHSANALAPWNHGDPLKIFVAPQGPNGPCPGKSPTDPAGIYTQLSYDGTTIVAEALDKIDKDASTFFLTNGWRSLARDGTNFTSDKQTRIQLAYNGSSAAGCLSVNAEEGTLGVKACSFQDETQGFWVEQLVEDDGTSVSEITAATGFAKLTWPGSKGPSVLIQPSAGRVCFYNADNDWAISAGKTYIPSHALTQLWGQTVPGSDKPTDAVSLPGCTNADGSDNSNSLDCVLAISYNRAPAECAANPQATDCILNYLGAFCGDLVDGRKRANNPIPDAEVGNALEACARKIALGPCIANPTGAACMSGLFAGIRYPGLAGGSGSASSKRDELSARYAIFPEERAKDHIFEEFVIGVAKQLLNSISDTVKILFNPHAENSAIWCHGMAGALGSETLKSKCNRIWAMHEAPAPQLEYDNSIQKAGAITGLVVSNLLAINDAVNAAKAMNPEAWAGLRSLFKAPEAAEATVAGRVVKGFKVSGAGEGQGAGTVEISKLGPNGDTFPFASEEESQAALEEALENGFGDCIEVDPPKRRLRRSGSVSPRGLKRPMGLKLACPPLTSGDVSAAFRDQAAEASNPAANLGADAVQAKDLAGTAADDLTTLHKAYLGFTKDGTEAAATWGTELDPWAQRLRGGIASGAEKAAIAKDFAAQYGLTPEETEALRRWSRDYSISQDALKSALGKMPDYGGVCVRKTRMSQETVDMLVNSWGGRRGEPGVYDVSDLVVNTNSINLENMDEKLRFIMATSPGITKYQGDVGVISGARHTFIIRSSKGKYITPASQGQEEVAFIDGDQGRLKLLGWANGSDGKPAVFYFDNVA</sequence>
<feature type="signal peptide" evidence="1">
    <location>
        <begin position="1"/>
        <end position="20"/>
    </location>
</feature>
<dbReference type="AlphaFoldDB" id="A0AA37GSX6"/>
<name>A0AA37GSX6_9PEZI</name>
<organism evidence="2 3">
    <name type="scientific">Colletotrichum liriopes</name>
    <dbReference type="NCBI Taxonomy" id="708192"/>
    <lineage>
        <taxon>Eukaryota</taxon>
        <taxon>Fungi</taxon>
        <taxon>Dikarya</taxon>
        <taxon>Ascomycota</taxon>
        <taxon>Pezizomycotina</taxon>
        <taxon>Sordariomycetes</taxon>
        <taxon>Hypocreomycetidae</taxon>
        <taxon>Glomerellales</taxon>
        <taxon>Glomerellaceae</taxon>
        <taxon>Colletotrichum</taxon>
        <taxon>Colletotrichum spaethianum species complex</taxon>
    </lineage>
</organism>
<keyword evidence="1" id="KW-0732">Signal</keyword>
<evidence type="ECO:0000313" key="3">
    <source>
        <dbReference type="Proteomes" id="UP001055172"/>
    </source>
</evidence>
<gene>
    <name evidence="2" type="ORF">ColLi_08421</name>
</gene>